<gene>
    <name evidence="2" type="ORF">E5K04_04670</name>
</gene>
<dbReference type="SUPFAM" id="SSF51182">
    <property type="entry name" value="RmlC-like cupins"/>
    <property type="match status" value="1"/>
</dbReference>
<evidence type="ECO:0000313" key="2">
    <source>
        <dbReference type="EMBL" id="TIC85391.1"/>
    </source>
</evidence>
<dbReference type="InterPro" id="IPR011051">
    <property type="entry name" value="RmlC_Cupin_sf"/>
</dbReference>
<dbReference type="OrthoDB" id="9798585at2"/>
<dbReference type="CDD" id="cd06981">
    <property type="entry name" value="cupin_reut_a1446"/>
    <property type="match status" value="1"/>
</dbReference>
<keyword evidence="3" id="KW-1185">Reference proteome</keyword>
<feature type="domain" description="Cupin type-2" evidence="1">
    <location>
        <begin position="36"/>
        <end position="103"/>
    </location>
</feature>
<dbReference type="AlphaFoldDB" id="A0A4T0V2A7"/>
<proteinExistence type="predicted"/>
<evidence type="ECO:0000313" key="3">
    <source>
        <dbReference type="Proteomes" id="UP000308891"/>
    </source>
</evidence>
<dbReference type="RefSeq" id="WP_136551731.1">
    <property type="nucleotide sequence ID" value="NZ_STGJ01000003.1"/>
</dbReference>
<dbReference type="InterPro" id="IPR013096">
    <property type="entry name" value="Cupin_2"/>
</dbReference>
<dbReference type="Gene3D" id="2.60.120.10">
    <property type="entry name" value="Jelly Rolls"/>
    <property type="match status" value="1"/>
</dbReference>
<dbReference type="Pfam" id="PF07883">
    <property type="entry name" value="Cupin_2"/>
    <property type="match status" value="1"/>
</dbReference>
<name>A0A4T0V2A7_9NEIS</name>
<sequence>MNGHLLSALPAALDAERFETLVRSGGGRVERIVSHGQASPPGFWYEQDEDEFVLLVSGEAELGFDDGKRLTLTPGAWAWLPAGCRHRVERTANGSDTVWLAVFFGAA</sequence>
<evidence type="ECO:0000259" key="1">
    <source>
        <dbReference type="Pfam" id="PF07883"/>
    </source>
</evidence>
<dbReference type="Proteomes" id="UP000308891">
    <property type="component" value="Unassembled WGS sequence"/>
</dbReference>
<organism evidence="2 3">
    <name type="scientific">Crenobacter intestini</name>
    <dbReference type="NCBI Taxonomy" id="2563443"/>
    <lineage>
        <taxon>Bacteria</taxon>
        <taxon>Pseudomonadati</taxon>
        <taxon>Pseudomonadota</taxon>
        <taxon>Betaproteobacteria</taxon>
        <taxon>Neisseriales</taxon>
        <taxon>Neisseriaceae</taxon>
        <taxon>Crenobacter</taxon>
    </lineage>
</organism>
<dbReference type="InterPro" id="IPR014710">
    <property type="entry name" value="RmlC-like_jellyroll"/>
</dbReference>
<comment type="caution">
    <text evidence="2">The sequence shown here is derived from an EMBL/GenBank/DDBJ whole genome shotgun (WGS) entry which is preliminary data.</text>
</comment>
<dbReference type="EMBL" id="STGJ01000003">
    <property type="protein sequence ID" value="TIC85391.1"/>
    <property type="molecule type" value="Genomic_DNA"/>
</dbReference>
<protein>
    <submittedName>
        <fullName evidence="2">Cupin domain-containing protein</fullName>
    </submittedName>
</protein>
<reference evidence="2 3" key="1">
    <citation type="submission" date="2019-04" db="EMBL/GenBank/DDBJ databases">
        <title>Crenobacter sp. nov.</title>
        <authorList>
            <person name="Shi S."/>
        </authorList>
    </citation>
    <scope>NUCLEOTIDE SEQUENCE [LARGE SCALE GENOMIC DNA]</scope>
    <source>
        <strain evidence="2 3">GY 70310</strain>
    </source>
</reference>
<accession>A0A4T0V2A7</accession>